<keyword evidence="2" id="KW-1015">Disulfide bond</keyword>
<dbReference type="PROSITE" id="PS01180">
    <property type="entry name" value="CUB"/>
    <property type="match status" value="2"/>
</dbReference>
<sequence length="598" mass="61816">MVSVFHVKPGISPLPMVILTTMASSYVWLLLLSAVNLGESAACTNGGTYTTSSNATITTDNYPSFYPKSSCTWSLQVTHGSVILLKFSSFDIEEFGNCAFENVIIYDGNTTGTALGQFCGTILPPAMLSTSNTMTVVLTTFGFSNTEYTGFSASFTEQSTSSGLDSGCSNLATWTGTAAGSIASMHYGTSANYDDNAYCKWEITVAPGKYVNLTFHRTFWVDPFCVEADRVTVYSGVTTGLTELDSFCGHTAPSSLQSCSNKMTVEFTSDSSNEYTGFLASFSQSDTDPACASGTASMTSTAERTSSAAMTTGSTTTRQVTTPVRMVSTASTQSPSTSRTTSSTTTAPQPSTSRTTSSTTTAPQSSTSRTTSSTTTAPQSSTSRTTTTTSPSSTSRTTASTTTPQISTTRTTTSTTITPAQSTSRTTTATSPPSTPSTPSPPSTPLERTKTTTSPSSTSRTTTTTTPTTSPPSSTSRTTTSAAPGVSATHRTTTAETTRTNPSVPTSSATQHVPTSSTPTSGGSAVYTASTTSAQATTSGRGTHAATTTGSAKAPKKNVVQLWVIGSVVGSGMGAIVVATMTIFCCCLKKDANRVTTV</sequence>
<feature type="region of interest" description="Disordered" evidence="4">
    <location>
        <begin position="285"/>
        <end position="554"/>
    </location>
</feature>
<feature type="compositionally biased region" description="Low complexity" evidence="4">
    <location>
        <begin position="305"/>
        <end position="432"/>
    </location>
</feature>
<dbReference type="FunFam" id="2.60.120.290:FF:000005">
    <property type="entry name" value="Procollagen C-endopeptidase enhancer 1"/>
    <property type="match status" value="1"/>
</dbReference>
<evidence type="ECO:0000313" key="7">
    <source>
        <dbReference type="Proteomes" id="UP000001554"/>
    </source>
</evidence>
<evidence type="ECO:0000256" key="3">
    <source>
        <dbReference type="PROSITE-ProRule" id="PRU00059"/>
    </source>
</evidence>
<dbReference type="AlphaFoldDB" id="A0A9J7N8C3"/>
<dbReference type="Pfam" id="PF00431">
    <property type="entry name" value="CUB"/>
    <property type="match status" value="2"/>
</dbReference>
<evidence type="ECO:0000259" key="6">
    <source>
        <dbReference type="PROSITE" id="PS01180"/>
    </source>
</evidence>
<feature type="transmembrane region" description="Helical" evidence="5">
    <location>
        <begin position="562"/>
        <end position="588"/>
    </location>
</feature>
<dbReference type="CDD" id="cd00041">
    <property type="entry name" value="CUB"/>
    <property type="match status" value="2"/>
</dbReference>
<feature type="domain" description="CUB" evidence="6">
    <location>
        <begin position="45"/>
        <end position="158"/>
    </location>
</feature>
<dbReference type="OrthoDB" id="6116165at2759"/>
<feature type="compositionally biased region" description="Low complexity" evidence="4">
    <location>
        <begin position="514"/>
        <end position="543"/>
    </location>
</feature>
<proteinExistence type="predicted"/>
<name>A0A9J7N8C3_BRAFL</name>
<dbReference type="GeneID" id="118427634"/>
<organism evidence="7 8">
    <name type="scientific">Branchiostoma floridae</name>
    <name type="common">Florida lancelet</name>
    <name type="synonym">Amphioxus</name>
    <dbReference type="NCBI Taxonomy" id="7739"/>
    <lineage>
        <taxon>Eukaryota</taxon>
        <taxon>Metazoa</taxon>
        <taxon>Chordata</taxon>
        <taxon>Cephalochordata</taxon>
        <taxon>Leptocardii</taxon>
        <taxon>Amphioxiformes</taxon>
        <taxon>Branchiostomatidae</taxon>
        <taxon>Branchiostoma</taxon>
    </lineage>
</organism>
<dbReference type="RefSeq" id="XP_035693406.1">
    <property type="nucleotide sequence ID" value="XM_035837513.1"/>
</dbReference>
<dbReference type="Proteomes" id="UP000001554">
    <property type="component" value="Chromosome 12"/>
</dbReference>
<accession>A0A9J7N8C3</accession>
<reference evidence="8" key="2">
    <citation type="submission" date="2025-08" db="UniProtKB">
        <authorList>
            <consortium name="RefSeq"/>
        </authorList>
    </citation>
    <scope>IDENTIFICATION</scope>
    <source>
        <strain evidence="8">S238N-H82</strain>
        <tissue evidence="8">Testes</tissue>
    </source>
</reference>
<evidence type="ECO:0000256" key="4">
    <source>
        <dbReference type="SAM" id="MobiDB-lite"/>
    </source>
</evidence>
<feature type="compositionally biased region" description="Polar residues" evidence="4">
    <location>
        <begin position="501"/>
        <end position="513"/>
    </location>
</feature>
<keyword evidence="5" id="KW-1133">Transmembrane helix</keyword>
<dbReference type="PANTHER" id="PTHR24251:SF40">
    <property type="entry name" value="CUB DOMAIN-CONTAINING PROTEIN"/>
    <property type="match status" value="1"/>
</dbReference>
<dbReference type="InterPro" id="IPR035914">
    <property type="entry name" value="Sperma_CUB_dom_sf"/>
</dbReference>
<feature type="compositionally biased region" description="Low complexity" evidence="4">
    <location>
        <begin position="451"/>
        <end position="481"/>
    </location>
</feature>
<evidence type="ECO:0000256" key="5">
    <source>
        <dbReference type="SAM" id="Phobius"/>
    </source>
</evidence>
<keyword evidence="7" id="KW-1185">Reference proteome</keyword>
<gene>
    <name evidence="8" type="primary">LOC118427634</name>
</gene>
<comment type="caution">
    <text evidence="3">Lacks conserved residue(s) required for the propagation of feature annotation.</text>
</comment>
<protein>
    <submittedName>
        <fullName evidence="8">Flocculation protein FLO11-like</fullName>
    </submittedName>
</protein>
<evidence type="ECO:0000256" key="2">
    <source>
        <dbReference type="ARBA" id="ARBA00023157"/>
    </source>
</evidence>
<dbReference type="SUPFAM" id="SSF49854">
    <property type="entry name" value="Spermadhesin, CUB domain"/>
    <property type="match status" value="2"/>
</dbReference>
<evidence type="ECO:0000313" key="8">
    <source>
        <dbReference type="RefSeq" id="XP_035693406.1"/>
    </source>
</evidence>
<feature type="domain" description="CUB" evidence="6">
    <location>
        <begin position="168"/>
        <end position="285"/>
    </location>
</feature>
<keyword evidence="5" id="KW-0812">Transmembrane</keyword>
<keyword evidence="1" id="KW-0677">Repeat</keyword>
<feature type="compositionally biased region" description="Pro residues" evidence="4">
    <location>
        <begin position="433"/>
        <end position="444"/>
    </location>
</feature>
<reference evidence="7" key="1">
    <citation type="journal article" date="2020" name="Nat. Ecol. Evol.">
        <title>Deeply conserved synteny resolves early events in vertebrate evolution.</title>
        <authorList>
            <person name="Simakov O."/>
            <person name="Marletaz F."/>
            <person name="Yue J.X."/>
            <person name="O'Connell B."/>
            <person name="Jenkins J."/>
            <person name="Brandt A."/>
            <person name="Calef R."/>
            <person name="Tung C.H."/>
            <person name="Huang T.K."/>
            <person name="Schmutz J."/>
            <person name="Satoh N."/>
            <person name="Yu J.K."/>
            <person name="Putnam N.H."/>
            <person name="Green R.E."/>
            <person name="Rokhsar D.S."/>
        </authorList>
    </citation>
    <scope>NUCLEOTIDE SEQUENCE [LARGE SCALE GENOMIC DNA]</scope>
    <source>
        <strain evidence="7">S238N-H82</strain>
    </source>
</reference>
<dbReference type="Gene3D" id="2.60.120.290">
    <property type="entry name" value="Spermadhesin, CUB domain"/>
    <property type="match status" value="2"/>
</dbReference>
<dbReference type="KEGG" id="bfo:118427634"/>
<keyword evidence="5" id="KW-0472">Membrane</keyword>
<dbReference type="SMART" id="SM00042">
    <property type="entry name" value="CUB"/>
    <property type="match status" value="2"/>
</dbReference>
<feature type="compositionally biased region" description="Polar residues" evidence="4">
    <location>
        <begin position="294"/>
        <end position="304"/>
    </location>
</feature>
<evidence type="ECO:0000256" key="1">
    <source>
        <dbReference type="ARBA" id="ARBA00022737"/>
    </source>
</evidence>
<feature type="compositionally biased region" description="Low complexity" evidence="4">
    <location>
        <begin position="488"/>
        <end position="500"/>
    </location>
</feature>
<dbReference type="PANTHER" id="PTHR24251">
    <property type="entry name" value="OVOCHYMASE-RELATED"/>
    <property type="match status" value="1"/>
</dbReference>
<dbReference type="InterPro" id="IPR000859">
    <property type="entry name" value="CUB_dom"/>
</dbReference>
<dbReference type="OMA" id="ANINCTW"/>